<evidence type="ECO:0000313" key="1">
    <source>
        <dbReference type="EMBL" id="RWX34196.1"/>
    </source>
</evidence>
<gene>
    <name evidence="1" type="ORF">EHI47_07295</name>
</gene>
<reference evidence="1 2" key="1">
    <citation type="submission" date="2019-01" db="EMBL/GenBank/DDBJ databases">
        <title>RHIZO-ID as a novel technology for direct rhizobia identification.</title>
        <authorList>
            <person name="De Meyer S.E."/>
        </authorList>
    </citation>
    <scope>NUCLEOTIDE SEQUENCE [LARGE SCALE GENOMIC DNA]</scope>
    <source>
        <strain evidence="1 2">WSM448</strain>
    </source>
</reference>
<dbReference type="AlphaFoldDB" id="A0A444I770"/>
<organism evidence="1 2">
    <name type="scientific">Rhizobium leguminosarum</name>
    <dbReference type="NCBI Taxonomy" id="384"/>
    <lineage>
        <taxon>Bacteria</taxon>
        <taxon>Pseudomonadati</taxon>
        <taxon>Pseudomonadota</taxon>
        <taxon>Alphaproteobacteria</taxon>
        <taxon>Hyphomicrobiales</taxon>
        <taxon>Rhizobiaceae</taxon>
        <taxon>Rhizobium/Agrobacterium group</taxon>
        <taxon>Rhizobium</taxon>
    </lineage>
</organism>
<dbReference type="EMBL" id="SBHX01000017">
    <property type="protein sequence ID" value="RWX34196.1"/>
    <property type="molecule type" value="Genomic_DNA"/>
</dbReference>
<protein>
    <submittedName>
        <fullName evidence="1">Uncharacterized protein</fullName>
    </submittedName>
</protein>
<sequence>MVITKMVSFRPAVLAIPILLSGCTAGPDYVPPELAIPAKFSEGRSRSIGDVGGNTWWAAYDDKEPMGVFDFGGSFAEPRIEFVAMGVLLPGKELADADAVPPAVVAMLPSFFAINTRHAEA</sequence>
<evidence type="ECO:0000313" key="2">
    <source>
        <dbReference type="Proteomes" id="UP000283817"/>
    </source>
</evidence>
<dbReference type="RefSeq" id="WP_128410131.1">
    <property type="nucleotide sequence ID" value="NZ_SBHX01000017.1"/>
</dbReference>
<proteinExistence type="predicted"/>
<name>A0A444I770_RHILE</name>
<comment type="caution">
    <text evidence="1">The sequence shown here is derived from an EMBL/GenBank/DDBJ whole genome shotgun (WGS) entry which is preliminary data.</text>
</comment>
<dbReference type="Proteomes" id="UP000283817">
    <property type="component" value="Unassembled WGS sequence"/>
</dbReference>
<accession>A0A444I770</accession>
<dbReference type="PROSITE" id="PS51257">
    <property type="entry name" value="PROKAR_LIPOPROTEIN"/>
    <property type="match status" value="1"/>
</dbReference>